<protein>
    <submittedName>
        <fullName evidence="1">Uncharacterized protein</fullName>
    </submittedName>
</protein>
<proteinExistence type="predicted"/>
<reference evidence="1" key="1">
    <citation type="submission" date="2022-10" db="EMBL/GenBank/DDBJ databases">
        <title>Gaoshiqiia sediminis gen. nov., sp. nov., isolated from coastal sediment.</title>
        <authorList>
            <person name="Yu W.X."/>
            <person name="Mu D.S."/>
            <person name="Du J.Z."/>
            <person name="Liang Y.Q."/>
        </authorList>
    </citation>
    <scope>NUCLEOTIDE SEQUENCE</scope>
    <source>
        <strain evidence="1">A06</strain>
    </source>
</reference>
<dbReference type="Proteomes" id="UP001163821">
    <property type="component" value="Unassembled WGS sequence"/>
</dbReference>
<organism evidence="1 2">
    <name type="scientific">Gaoshiqia sediminis</name>
    <dbReference type="NCBI Taxonomy" id="2986998"/>
    <lineage>
        <taxon>Bacteria</taxon>
        <taxon>Pseudomonadati</taxon>
        <taxon>Bacteroidota</taxon>
        <taxon>Bacteroidia</taxon>
        <taxon>Marinilabiliales</taxon>
        <taxon>Prolixibacteraceae</taxon>
        <taxon>Gaoshiqia</taxon>
    </lineage>
</organism>
<dbReference type="EMBL" id="JAPAAF010000045">
    <property type="protein sequence ID" value="MCW0484648.1"/>
    <property type="molecule type" value="Genomic_DNA"/>
</dbReference>
<sequence length="44" mass="4657">MALPETGITVTHVKNVLSESLTGVAALNLSENANPWGFNSIFRG</sequence>
<comment type="caution">
    <text evidence="1">The sequence shown here is derived from an EMBL/GenBank/DDBJ whole genome shotgun (WGS) entry which is preliminary data.</text>
</comment>
<accession>A0AA41YBF5</accession>
<dbReference type="AlphaFoldDB" id="A0AA41YBF5"/>
<gene>
    <name evidence="1" type="ORF">N2K84_18080</name>
</gene>
<dbReference type="RefSeq" id="WP_282593239.1">
    <property type="nucleotide sequence ID" value="NZ_JAPAAF010000045.1"/>
</dbReference>
<evidence type="ECO:0000313" key="1">
    <source>
        <dbReference type="EMBL" id="MCW0484648.1"/>
    </source>
</evidence>
<keyword evidence="2" id="KW-1185">Reference proteome</keyword>
<evidence type="ECO:0000313" key="2">
    <source>
        <dbReference type="Proteomes" id="UP001163821"/>
    </source>
</evidence>
<name>A0AA41YBF5_9BACT</name>